<keyword evidence="4" id="KW-1185">Reference proteome</keyword>
<organism evidence="3 4">
    <name type="scientific">Candidatus Doriopsillibacter californiensis</name>
    <dbReference type="NCBI Taxonomy" id="2970740"/>
    <lineage>
        <taxon>Bacteria</taxon>
        <taxon>Pseudomonadati</taxon>
        <taxon>Pseudomonadota</taxon>
        <taxon>Gammaproteobacteria</taxon>
        <taxon>Candidatus Tethybacterales</taxon>
        <taxon>Candidatus Persebacteraceae</taxon>
        <taxon>Candidatus Doriopsillibacter</taxon>
    </lineage>
</organism>
<dbReference type="PROSITE" id="PS51257">
    <property type="entry name" value="PROKAR_LIPOPROTEIN"/>
    <property type="match status" value="1"/>
</dbReference>
<dbReference type="InterPro" id="IPR007055">
    <property type="entry name" value="BON_dom"/>
</dbReference>
<proteinExistence type="predicted"/>
<sequence length="192" mass="20746">MKKKFSCLFFACIAPFLLSGCPAAVVLSGASGAAVINDERSTGSFVEDYAIELKMRVQLSSDIDSNVNISITSYNRRLLLTGQAPTEALRQQVIDIAENIENVREILNQIEIAGAASLSSQASDSALTARVKAALCSIQIEDFSCLDVKVVNEKGVVYLLGLVNKKQAATAINTTRKIRGVVKVVKAFEFRE</sequence>
<dbReference type="Pfam" id="PF04972">
    <property type="entry name" value="BON"/>
    <property type="match status" value="2"/>
</dbReference>
<comment type="caution">
    <text evidence="3">The sequence shown here is derived from an EMBL/GenBank/DDBJ whole genome shotgun (WGS) entry which is preliminary data.</text>
</comment>
<accession>A0ABT7QK36</accession>
<reference evidence="3" key="2">
    <citation type="journal article" date="2023" name="Microbiome">
        <title>Synthase-selected sorting approach identifies a beta-lactone synthase in a nudibranch symbiotic bacterium.</title>
        <authorList>
            <person name="Dzunkova M."/>
            <person name="La Clair J.J."/>
            <person name="Tyml T."/>
            <person name="Doud D."/>
            <person name="Schulz F."/>
            <person name="Piquer-Esteban S."/>
            <person name="Porcel Sanchis D."/>
            <person name="Osborn A."/>
            <person name="Robinson D."/>
            <person name="Louie K.B."/>
            <person name="Bowen B.P."/>
            <person name="Bowers R.M."/>
            <person name="Lee J."/>
            <person name="Arnau V."/>
            <person name="Diaz-Villanueva W."/>
            <person name="Stepanauskas R."/>
            <person name="Gosliner T."/>
            <person name="Date S.V."/>
            <person name="Northen T.R."/>
            <person name="Cheng J.F."/>
            <person name="Burkart M.D."/>
            <person name="Woyke T."/>
        </authorList>
    </citation>
    <scope>NUCLEOTIDE SEQUENCE</scope>
    <source>
        <strain evidence="3">Df01</strain>
    </source>
</reference>
<reference evidence="3" key="1">
    <citation type="submission" date="2022-08" db="EMBL/GenBank/DDBJ databases">
        <authorList>
            <person name="Dzunkova M."/>
            <person name="La Clair J."/>
            <person name="Tyml T."/>
            <person name="Doud D."/>
            <person name="Schulz F."/>
            <person name="Piquer S."/>
            <person name="Porcel Sanchis D."/>
            <person name="Osborn A."/>
            <person name="Robinson D."/>
            <person name="Louie K.B."/>
            <person name="Bowen B.P."/>
            <person name="Bowers R."/>
            <person name="Lee J."/>
            <person name="Arnau Llombart V."/>
            <person name="Diaz Villanueva W."/>
            <person name="Gosliner T."/>
            <person name="Northen T."/>
            <person name="Cheng J.-F."/>
            <person name="Burkart M.D."/>
            <person name="Woyke T."/>
        </authorList>
    </citation>
    <scope>NUCLEOTIDE SEQUENCE</scope>
    <source>
        <strain evidence="3">Df01</strain>
    </source>
</reference>
<dbReference type="PANTHER" id="PTHR34606">
    <property type="entry name" value="BON DOMAIN-CONTAINING PROTEIN"/>
    <property type="match status" value="1"/>
</dbReference>
<dbReference type="InterPro" id="IPR051686">
    <property type="entry name" value="Lipoprotein_DolP"/>
</dbReference>
<feature type="signal peptide" evidence="1">
    <location>
        <begin position="1"/>
        <end position="33"/>
    </location>
</feature>
<feature type="chain" id="PRO_5047295827" evidence="1">
    <location>
        <begin position="34"/>
        <end position="192"/>
    </location>
</feature>
<feature type="domain" description="BON" evidence="2">
    <location>
        <begin position="123"/>
        <end position="192"/>
    </location>
</feature>
<dbReference type="EMBL" id="JANQAO010000001">
    <property type="protein sequence ID" value="MDM5147016.1"/>
    <property type="molecule type" value="Genomic_DNA"/>
</dbReference>
<gene>
    <name evidence="3" type="ORF">NQX30_01265</name>
</gene>
<feature type="domain" description="BON" evidence="2">
    <location>
        <begin position="47"/>
        <end position="114"/>
    </location>
</feature>
<dbReference type="Proteomes" id="UP001168167">
    <property type="component" value="Unassembled WGS sequence"/>
</dbReference>
<dbReference type="PANTHER" id="PTHR34606:SF4">
    <property type="entry name" value="OUTER MEMBRANE LIPOPROTEIN DOLP"/>
    <property type="match status" value="1"/>
</dbReference>
<evidence type="ECO:0000313" key="4">
    <source>
        <dbReference type="Proteomes" id="UP001168167"/>
    </source>
</evidence>
<dbReference type="PROSITE" id="PS50914">
    <property type="entry name" value="BON"/>
    <property type="match status" value="2"/>
</dbReference>
<protein>
    <submittedName>
        <fullName evidence="3">BON domain-containing protein</fullName>
    </submittedName>
</protein>
<evidence type="ECO:0000313" key="3">
    <source>
        <dbReference type="EMBL" id="MDM5147016.1"/>
    </source>
</evidence>
<name>A0ABT7QK36_9GAMM</name>
<evidence type="ECO:0000256" key="1">
    <source>
        <dbReference type="SAM" id="SignalP"/>
    </source>
</evidence>
<keyword evidence="1" id="KW-0732">Signal</keyword>
<evidence type="ECO:0000259" key="2">
    <source>
        <dbReference type="PROSITE" id="PS50914"/>
    </source>
</evidence>
<dbReference type="Gene3D" id="3.40.1520.20">
    <property type="match status" value="1"/>
</dbReference>